<feature type="compositionally biased region" description="Low complexity" evidence="1">
    <location>
        <begin position="1"/>
        <end position="22"/>
    </location>
</feature>
<feature type="region of interest" description="Disordered" evidence="1">
    <location>
        <begin position="65"/>
        <end position="101"/>
    </location>
</feature>
<proteinExistence type="predicted"/>
<evidence type="ECO:0000313" key="2">
    <source>
        <dbReference type="EMBL" id="CAG6478559.1"/>
    </source>
</evidence>
<dbReference type="AlphaFoldDB" id="A0A8D8FQE0"/>
<reference evidence="2" key="1">
    <citation type="submission" date="2021-05" db="EMBL/GenBank/DDBJ databases">
        <authorList>
            <person name="Alioto T."/>
            <person name="Alioto T."/>
            <person name="Gomez Garrido J."/>
        </authorList>
    </citation>
    <scope>NUCLEOTIDE SEQUENCE</scope>
</reference>
<protein>
    <submittedName>
        <fullName evidence="2">(northern house mosquito) hypothetical protein</fullName>
    </submittedName>
</protein>
<organism evidence="2">
    <name type="scientific">Culex pipiens</name>
    <name type="common">House mosquito</name>
    <dbReference type="NCBI Taxonomy" id="7175"/>
    <lineage>
        <taxon>Eukaryota</taxon>
        <taxon>Metazoa</taxon>
        <taxon>Ecdysozoa</taxon>
        <taxon>Arthropoda</taxon>
        <taxon>Hexapoda</taxon>
        <taxon>Insecta</taxon>
        <taxon>Pterygota</taxon>
        <taxon>Neoptera</taxon>
        <taxon>Endopterygota</taxon>
        <taxon>Diptera</taxon>
        <taxon>Nematocera</taxon>
        <taxon>Culicoidea</taxon>
        <taxon>Culicidae</taxon>
        <taxon>Culicinae</taxon>
        <taxon>Culicini</taxon>
        <taxon>Culex</taxon>
        <taxon>Culex</taxon>
    </lineage>
</organism>
<accession>A0A8D8FQE0</accession>
<sequence>MESLSSPGVLPLLSSPKTTTTELSHRDSRRPAAVASLRRPRPPRWKTTAMIVWWWNNHNIKTHSQIKPGNLGNGRKNVTLGAGSVLRGTSRSKVSRAGRVV</sequence>
<evidence type="ECO:0000256" key="1">
    <source>
        <dbReference type="SAM" id="MobiDB-lite"/>
    </source>
</evidence>
<name>A0A8D8FQE0_CULPI</name>
<feature type="region of interest" description="Disordered" evidence="1">
    <location>
        <begin position="1"/>
        <end position="41"/>
    </location>
</feature>
<dbReference type="EMBL" id="HBUE01083364">
    <property type="protein sequence ID" value="CAG6478559.1"/>
    <property type="molecule type" value="Transcribed_RNA"/>
</dbReference>